<dbReference type="InterPro" id="IPR009081">
    <property type="entry name" value="PP-bd_ACP"/>
</dbReference>
<dbReference type="InterPro" id="IPR025110">
    <property type="entry name" value="AMP-bd_C"/>
</dbReference>
<comment type="caution">
    <text evidence="5">The sequence shown here is derived from an EMBL/GenBank/DDBJ whole genome shotgun (WGS) entry which is preliminary data.</text>
</comment>
<comment type="cofactor">
    <cofactor evidence="1">
        <name>pantetheine 4'-phosphate</name>
        <dbReference type="ChEBI" id="CHEBI:47942"/>
    </cofactor>
</comment>
<keyword evidence="3" id="KW-0597">Phosphoprotein</keyword>
<dbReference type="Gene3D" id="3.40.50.12780">
    <property type="entry name" value="N-terminal domain of ligase-like"/>
    <property type="match status" value="1"/>
</dbReference>
<dbReference type="InterPro" id="IPR020845">
    <property type="entry name" value="AMP-binding_CS"/>
</dbReference>
<dbReference type="Pfam" id="PF00144">
    <property type="entry name" value="Beta-lactamase"/>
    <property type="match status" value="1"/>
</dbReference>
<dbReference type="InterPro" id="IPR001466">
    <property type="entry name" value="Beta-lactam-related"/>
</dbReference>
<reference evidence="6" key="1">
    <citation type="journal article" date="2019" name="Int. J. Syst. Evol. Microbiol.">
        <title>The Global Catalogue of Microorganisms (GCM) 10K type strain sequencing project: providing services to taxonomists for standard genome sequencing and annotation.</title>
        <authorList>
            <consortium name="The Broad Institute Genomics Platform"/>
            <consortium name="The Broad Institute Genome Sequencing Center for Infectious Disease"/>
            <person name="Wu L."/>
            <person name="Ma J."/>
        </authorList>
    </citation>
    <scope>NUCLEOTIDE SEQUENCE [LARGE SCALE GENOMIC DNA]</scope>
    <source>
        <strain evidence="6">TBRC 7912</strain>
    </source>
</reference>
<evidence type="ECO:0000313" key="5">
    <source>
        <dbReference type="EMBL" id="MFC3980062.1"/>
    </source>
</evidence>
<protein>
    <submittedName>
        <fullName evidence="5">Amino acid adenylation domain-containing protein</fullName>
    </submittedName>
</protein>
<dbReference type="PROSITE" id="PS00455">
    <property type="entry name" value="AMP_BINDING"/>
    <property type="match status" value="1"/>
</dbReference>
<dbReference type="Gene3D" id="1.10.1200.10">
    <property type="entry name" value="ACP-like"/>
    <property type="match status" value="1"/>
</dbReference>
<dbReference type="Gene3D" id="3.30.559.10">
    <property type="entry name" value="Chloramphenicol acetyltransferase-like domain"/>
    <property type="match status" value="2"/>
</dbReference>
<dbReference type="PANTHER" id="PTHR45527">
    <property type="entry name" value="NONRIBOSOMAL PEPTIDE SYNTHETASE"/>
    <property type="match status" value="1"/>
</dbReference>
<dbReference type="InterPro" id="IPR000873">
    <property type="entry name" value="AMP-dep_synth/lig_dom"/>
</dbReference>
<dbReference type="SUPFAM" id="SSF56801">
    <property type="entry name" value="Acetyl-CoA synthetase-like"/>
    <property type="match status" value="1"/>
</dbReference>
<dbReference type="NCBIfam" id="TIGR01733">
    <property type="entry name" value="AA-adenyl-dom"/>
    <property type="match status" value="1"/>
</dbReference>
<dbReference type="PANTHER" id="PTHR45527:SF1">
    <property type="entry name" value="FATTY ACID SYNTHASE"/>
    <property type="match status" value="1"/>
</dbReference>
<evidence type="ECO:0000256" key="2">
    <source>
        <dbReference type="ARBA" id="ARBA00022450"/>
    </source>
</evidence>
<dbReference type="InterPro" id="IPR045851">
    <property type="entry name" value="AMP-bd_C_sf"/>
</dbReference>
<evidence type="ECO:0000256" key="3">
    <source>
        <dbReference type="ARBA" id="ARBA00022553"/>
    </source>
</evidence>
<dbReference type="InterPro" id="IPR006162">
    <property type="entry name" value="Ppantetheine_attach_site"/>
</dbReference>
<evidence type="ECO:0000256" key="1">
    <source>
        <dbReference type="ARBA" id="ARBA00001957"/>
    </source>
</evidence>
<dbReference type="Gene3D" id="3.40.710.10">
    <property type="entry name" value="DD-peptidase/beta-lactamase superfamily"/>
    <property type="match status" value="1"/>
</dbReference>
<dbReference type="InterPro" id="IPR001242">
    <property type="entry name" value="Condensation_dom"/>
</dbReference>
<evidence type="ECO:0000313" key="6">
    <source>
        <dbReference type="Proteomes" id="UP001595698"/>
    </source>
</evidence>
<dbReference type="Pfam" id="PF13193">
    <property type="entry name" value="AMP-binding_C"/>
    <property type="match status" value="1"/>
</dbReference>
<dbReference type="Gene3D" id="3.30.559.30">
    <property type="entry name" value="Nonribosomal peptide synthetase, condensation domain"/>
    <property type="match status" value="2"/>
</dbReference>
<accession>A0ABV8EYD8</accession>
<dbReference type="InterPro" id="IPR010071">
    <property type="entry name" value="AA_adenyl_dom"/>
</dbReference>
<dbReference type="Pfam" id="PF00550">
    <property type="entry name" value="PP-binding"/>
    <property type="match status" value="1"/>
</dbReference>
<dbReference type="SUPFAM" id="SSF56601">
    <property type="entry name" value="beta-lactamase/transpeptidase-like"/>
    <property type="match status" value="1"/>
</dbReference>
<proteinExistence type="predicted"/>
<dbReference type="Gene3D" id="3.30.300.30">
    <property type="match status" value="1"/>
</dbReference>
<dbReference type="InterPro" id="IPR036736">
    <property type="entry name" value="ACP-like_sf"/>
</dbReference>
<keyword evidence="2" id="KW-0596">Phosphopantetheine</keyword>
<dbReference type="InterPro" id="IPR012338">
    <property type="entry name" value="Beta-lactam/transpept-like"/>
</dbReference>
<gene>
    <name evidence="5" type="ORF">ACFOYY_08015</name>
</gene>
<organism evidence="5 6">
    <name type="scientific">Streptosporangium jomthongense</name>
    <dbReference type="NCBI Taxonomy" id="1193683"/>
    <lineage>
        <taxon>Bacteria</taxon>
        <taxon>Bacillati</taxon>
        <taxon>Actinomycetota</taxon>
        <taxon>Actinomycetes</taxon>
        <taxon>Streptosporangiales</taxon>
        <taxon>Streptosporangiaceae</taxon>
        <taxon>Streptosporangium</taxon>
    </lineage>
</organism>
<sequence length="1860" mass="201699">MGALRKNGFDVEARDVFEHATVARLSERLAGRDRAVEEVPPIEPFALVSAHDRQRLAADVVDAYPLAQAQLGILLEMLANQDQHLYQNVTSFRVRDERPFDREAFRAAARLVTRRHEVLRTSFDLDGYSVPLQFVHTDAEVPLDVRDCRELTPEAVAELVRRHTEAEQRARLPLDTAPLMRVTVHVAQDDAWWLSVSENHAILEGWSHYSMLMELLEYYQAIRDGAVPDPAPLPALRYADFVAAEQRSLESEDDRAFWRGVVTDHPKLALPGTWGDPGPAETYELTISIADLDDGLRALARTSGTSLKSVLLAAHLKVLSQITDQESFHSGLVLQARPEVDGADRLYGLFLNTLPFPHTRGARTWRDLVYEVFTTETAIWRHRRFPMPAIQREAGDGGRLIDTIFTFLDFEQVDTELVEVGGALAGGGTEFPLAVGVIAGNLGITADTTVLSRADAGRLAAMYRAVLEAMAADPLGDARAVHLPPGEGEPDTVAEMGPYPTVHEAFEARVRTCPDAVAVVSGQERLTYRELDTRANRLAHHLRALETGPLVGLCLDRGAELTPALLGVLKSGAGYVPLDPAVPAERLGRMLSDSDVSVVVTTADLAPMIREVFSGRIVSIDERSAEIGALPGTPPPPSSTAGDIMYVIYTSGSTGRPKGVCVSHANAMWLLDETRTYLSIDDDDVFTLFASFANDVAVGEMFGALLNGGRLVVVPQEVTRSPEDFLDLLVRHRVTVIDQTPSSLRGLVRLAQDGDPRTDRLALRVVLIGGEKLEAGDVAAWIDRFGVERPMLVNVYGNTEATSNSTFQRITAGTLAGGGSPIGVPMPGVRIQLLDREGHQVPAGVPGEIHIGGAGVSLGYLGRPGLTAERYVPDPQGPPGSRRYRTGDLGLRRPDGTMEFLGRVDDQVKIRGHRIEPGEIAALLQEQPGVRHAVVVVREDTPGDRRLVGYVVGDEVDPARLRAALSRSLPDHMVPYAYVRMAEIPLNHNGKLDHRALPVPDRAALATGGDHVAPSTPTERTLAEIWARVLDVPEVGARDTFFGLGGHSILMIQAIREVKQAGLPISLLMMYQHETVADLAAAIDAAPGGARGATGAEQGPVTGELTLTPIQHWFLAEEGHEEPFAQRALLTVEPAADPDLLGRALRELTRHHDVLRLRVEDGRGHLAEEAPAGLLRVVDDLTEPGSEPADHDLAAGRVLSAALSRSGSQLLLSIHHLAVDIVSWAILLEDLNTVYSQLEAGRPVELPAKTTSVRQWARELAEYAGSTELAAQTHHWLSRAPLPDIPVDRAGPNRTADARTLLVGLPENLTSTLLHRAGDTATAEETVLAALGLALTGWTGGDGFLVELEGHGRQEELFDGVDLSRTVGWFTSVYPFAAWLPPGRKPQAVLRSVRDQFRAVPGRGIGHGVSRWLSPDEDLVEALAAQQRPAVLFNYTGQGSVGTRGRTRFALSPEGLGSVEGSGRPRSHLLEVNAGVHRDRLYMHWTYSAALHDEETVRRVADDCLARLTALLEPARPVAIPSPLPAMRRHNVPGVAVAVIRGQSVEVHAHGVLAAGQSRKVTPDTLFQVGSIGKHLTAIGVLRLVEAGLLDLDADVNDHLVSWKLPKTIPGTVTARWLLSHQAGLTRTDEDDFRRGEPMPTLLDLLPAVAMELTPGEHFRKSNGHYWVLEQLMSDVAGEPYQELMRELVFEPLDMRATSYDLTFPETSGLPVAHGHDEHGRTVPDGWLNRPALAAGSLWSTAPDLAKVAIAVRRAHLGHSGAVLPRALAAELLTVAHREALYGLGTSVDDTGGDIEFGHVGESAGYRSMMLSRINRATGFVVLTNSESGKELHKHVAAAIGEQEGMRYGQGQGRTEAGYR</sequence>
<dbReference type="SUPFAM" id="SSF47336">
    <property type="entry name" value="ACP-like"/>
    <property type="match status" value="1"/>
</dbReference>
<feature type="domain" description="Carrier" evidence="4">
    <location>
        <begin position="1013"/>
        <end position="1087"/>
    </location>
</feature>
<dbReference type="SUPFAM" id="SSF52777">
    <property type="entry name" value="CoA-dependent acyltransferases"/>
    <property type="match status" value="4"/>
</dbReference>
<dbReference type="EMBL" id="JBHSBC010000008">
    <property type="protein sequence ID" value="MFC3980062.1"/>
    <property type="molecule type" value="Genomic_DNA"/>
</dbReference>
<dbReference type="CDD" id="cd17643">
    <property type="entry name" value="A_NRPS_Cytc1-like"/>
    <property type="match status" value="1"/>
</dbReference>
<evidence type="ECO:0000259" key="4">
    <source>
        <dbReference type="PROSITE" id="PS50075"/>
    </source>
</evidence>
<dbReference type="PROSITE" id="PS00012">
    <property type="entry name" value="PHOSPHOPANTETHEINE"/>
    <property type="match status" value="1"/>
</dbReference>
<dbReference type="Pfam" id="PF00668">
    <property type="entry name" value="Condensation"/>
    <property type="match status" value="2"/>
</dbReference>
<keyword evidence="6" id="KW-1185">Reference proteome</keyword>
<dbReference type="InterPro" id="IPR023213">
    <property type="entry name" value="CAT-like_dom_sf"/>
</dbReference>
<dbReference type="Proteomes" id="UP001595698">
    <property type="component" value="Unassembled WGS sequence"/>
</dbReference>
<dbReference type="Pfam" id="PF00501">
    <property type="entry name" value="AMP-binding"/>
    <property type="match status" value="1"/>
</dbReference>
<dbReference type="InterPro" id="IPR042099">
    <property type="entry name" value="ANL_N_sf"/>
</dbReference>
<dbReference type="PROSITE" id="PS50075">
    <property type="entry name" value="CARRIER"/>
    <property type="match status" value="1"/>
</dbReference>
<dbReference type="RefSeq" id="WP_386188984.1">
    <property type="nucleotide sequence ID" value="NZ_JBHSBC010000008.1"/>
</dbReference>
<name>A0ABV8EYD8_9ACTN</name>